<dbReference type="InterPro" id="IPR000757">
    <property type="entry name" value="Beta-glucanase-like"/>
</dbReference>
<organism evidence="6 7">
    <name type="scientific">Effrenium voratum</name>
    <dbReference type="NCBI Taxonomy" id="2562239"/>
    <lineage>
        <taxon>Eukaryota</taxon>
        <taxon>Sar</taxon>
        <taxon>Alveolata</taxon>
        <taxon>Dinophyceae</taxon>
        <taxon>Suessiales</taxon>
        <taxon>Symbiodiniaceae</taxon>
        <taxon>Effrenium</taxon>
    </lineage>
</organism>
<feature type="domain" description="SMB" evidence="4">
    <location>
        <begin position="96"/>
        <end position="143"/>
    </location>
</feature>
<dbReference type="GO" id="GO:0004553">
    <property type="term" value="F:hydrolase activity, hydrolyzing O-glycosyl compounds"/>
    <property type="evidence" value="ECO:0007669"/>
    <property type="project" value="InterPro"/>
</dbReference>
<keyword evidence="2" id="KW-1015">Disulfide bond</keyword>
<name>A0AA36NID5_9DINO</name>
<dbReference type="Pfam" id="PF00722">
    <property type="entry name" value="Glyco_hydro_16"/>
    <property type="match status" value="1"/>
</dbReference>
<dbReference type="Gene3D" id="2.60.120.200">
    <property type="match status" value="1"/>
</dbReference>
<dbReference type="InterPro" id="IPR013320">
    <property type="entry name" value="ConA-like_dom_sf"/>
</dbReference>
<protein>
    <submittedName>
        <fullName evidence="6">Uncharacterized protein</fullName>
    </submittedName>
</protein>
<sequence length="472" mass="52460">MQLASGHACNRACAVAAAILDVSLLLCHKRLSHYSDMPMCTMTKLLFAGLMGRVLGNDLGNLDELLTADECVGDSCDLSLRQLRGNKTAQAKTQAEWGSCMSAGCPRDYKPGMHCQCNSRCHDYGNCCRDVASCSADSKPQPTAPTAPTTVTAKSHGIAGHPDPSKTYPSYPGFTLAVVEEFNAPIDLDTDPIWTWSDGGLYEGDVRFVKQQISFSGGKMKITAKPNPGIPTQSCSRAEVFKVDNKPLVSGEFRSRRNMFRYGRYEVRMKAPEVQPGNPDINGNFVATMFVFRDAKFRHWREIDIEVTGDSPTSVTTNVLRADNTEWWSPRIAASRESTLKEGNARAEFHTYGFEWLPNKVTWFIDGKVVREHHGGQPPIPDKSAKVMMNLWIFGPPANFGGKQIHNNRYPMTSEYDWFRFYKWDGETTYPCPGSTSCLTDDDKYMDGNNPCDGQPNYGSWKGKQPCAASCR</sequence>
<reference evidence="6" key="1">
    <citation type="submission" date="2023-08" db="EMBL/GenBank/DDBJ databases">
        <authorList>
            <person name="Chen Y."/>
            <person name="Shah S."/>
            <person name="Dougan E. K."/>
            <person name="Thang M."/>
            <person name="Chan C."/>
        </authorList>
    </citation>
    <scope>NUCLEOTIDE SEQUENCE</scope>
</reference>
<comment type="similarity">
    <text evidence="1">Belongs to the glycosyl hydrolase 16 family.</text>
</comment>
<keyword evidence="7" id="KW-1185">Reference proteome</keyword>
<dbReference type="PROSITE" id="PS51762">
    <property type="entry name" value="GH16_2"/>
    <property type="match status" value="1"/>
</dbReference>
<comment type="caution">
    <text evidence="6">The sequence shown here is derived from an EMBL/GenBank/DDBJ whole genome shotgun (WGS) entry which is preliminary data.</text>
</comment>
<dbReference type="PANTHER" id="PTHR10963">
    <property type="entry name" value="GLYCOSYL HYDROLASE-RELATED"/>
    <property type="match status" value="1"/>
</dbReference>
<dbReference type="GO" id="GO:0005975">
    <property type="term" value="P:carbohydrate metabolic process"/>
    <property type="evidence" value="ECO:0007669"/>
    <property type="project" value="InterPro"/>
</dbReference>
<evidence type="ECO:0000313" key="7">
    <source>
        <dbReference type="Proteomes" id="UP001178507"/>
    </source>
</evidence>
<dbReference type="Proteomes" id="UP001178507">
    <property type="component" value="Unassembled WGS sequence"/>
</dbReference>
<evidence type="ECO:0000256" key="2">
    <source>
        <dbReference type="ARBA" id="ARBA00023157"/>
    </source>
</evidence>
<dbReference type="EMBL" id="CAUJNA010003564">
    <property type="protein sequence ID" value="CAJ1404976.1"/>
    <property type="molecule type" value="Genomic_DNA"/>
</dbReference>
<dbReference type="AlphaFoldDB" id="A0AA36NID5"/>
<evidence type="ECO:0000256" key="3">
    <source>
        <dbReference type="SAM" id="MobiDB-lite"/>
    </source>
</evidence>
<feature type="compositionally biased region" description="Low complexity" evidence="3">
    <location>
        <begin position="144"/>
        <end position="153"/>
    </location>
</feature>
<evidence type="ECO:0000259" key="5">
    <source>
        <dbReference type="PROSITE" id="PS51762"/>
    </source>
</evidence>
<feature type="region of interest" description="Disordered" evidence="3">
    <location>
        <begin position="137"/>
        <end position="166"/>
    </location>
</feature>
<gene>
    <name evidence="6" type="ORF">EVOR1521_LOCUS27327</name>
</gene>
<evidence type="ECO:0000259" key="4">
    <source>
        <dbReference type="PROSITE" id="PS50958"/>
    </source>
</evidence>
<dbReference type="PROSITE" id="PS50958">
    <property type="entry name" value="SMB_2"/>
    <property type="match status" value="1"/>
</dbReference>
<evidence type="ECO:0000256" key="1">
    <source>
        <dbReference type="ARBA" id="ARBA00006865"/>
    </source>
</evidence>
<dbReference type="InterPro" id="IPR050546">
    <property type="entry name" value="Glycosyl_Hydrlase_16"/>
</dbReference>
<feature type="domain" description="GH16" evidence="5">
    <location>
        <begin position="161"/>
        <end position="427"/>
    </location>
</feature>
<dbReference type="Gene3D" id="4.10.410.20">
    <property type="match status" value="1"/>
</dbReference>
<proteinExistence type="inferred from homology"/>
<evidence type="ECO:0000313" key="6">
    <source>
        <dbReference type="EMBL" id="CAJ1404976.1"/>
    </source>
</evidence>
<dbReference type="InterPro" id="IPR001212">
    <property type="entry name" value="Somatomedin_B_dom"/>
</dbReference>
<dbReference type="PANTHER" id="PTHR10963:SF55">
    <property type="entry name" value="GLYCOSIDE HYDROLASE FAMILY 16 PROTEIN"/>
    <property type="match status" value="1"/>
</dbReference>
<dbReference type="SUPFAM" id="SSF49899">
    <property type="entry name" value="Concanavalin A-like lectins/glucanases"/>
    <property type="match status" value="1"/>
</dbReference>
<accession>A0AA36NID5</accession>